<accession>A0ABU5C509</accession>
<dbReference type="EMBL" id="JAWDIP010000003">
    <property type="protein sequence ID" value="MDY0394413.1"/>
    <property type="molecule type" value="Genomic_DNA"/>
</dbReference>
<proteinExistence type="predicted"/>
<organism evidence="1 2">
    <name type="scientific">Tigheibacillus halophilus</name>
    <dbReference type="NCBI Taxonomy" id="361280"/>
    <lineage>
        <taxon>Bacteria</taxon>
        <taxon>Bacillati</taxon>
        <taxon>Bacillota</taxon>
        <taxon>Bacilli</taxon>
        <taxon>Bacillales</taxon>
        <taxon>Bacillaceae</taxon>
        <taxon>Tigheibacillus</taxon>
    </lineage>
</organism>
<evidence type="ECO:0000313" key="2">
    <source>
        <dbReference type="Proteomes" id="UP001281447"/>
    </source>
</evidence>
<gene>
    <name evidence="1" type="ORF">RWE15_08055</name>
</gene>
<dbReference type="Proteomes" id="UP001281447">
    <property type="component" value="Unassembled WGS sequence"/>
</dbReference>
<evidence type="ECO:0000313" key="1">
    <source>
        <dbReference type="EMBL" id="MDY0394413.1"/>
    </source>
</evidence>
<name>A0ABU5C509_9BACI</name>
<protein>
    <submittedName>
        <fullName evidence="1">Uncharacterized protein</fullName>
    </submittedName>
</protein>
<keyword evidence="2" id="KW-1185">Reference proteome</keyword>
<reference evidence="1 2" key="1">
    <citation type="submission" date="2023-10" db="EMBL/GenBank/DDBJ databases">
        <title>Virgibacillus halophilus 5B73C genome.</title>
        <authorList>
            <person name="Miliotis G."/>
            <person name="Sengupta P."/>
            <person name="Hameed A."/>
            <person name="Chuvochina M."/>
            <person name="Mcdonagh F."/>
            <person name="Simpson A.C."/>
            <person name="Singh N.K."/>
            <person name="Rekha P.D."/>
            <person name="Raman K."/>
            <person name="Hugenholtz P."/>
            <person name="Venkateswaran K."/>
        </authorList>
    </citation>
    <scope>NUCLEOTIDE SEQUENCE [LARGE SCALE GENOMIC DNA]</scope>
    <source>
        <strain evidence="1 2">5B73C</strain>
    </source>
</reference>
<sequence>MIMFNKPCVIGEEYQAVQEAIQSGSMSGNGPFSKKSERMAGEASGNTACLADSLLYCCIRNGCYFNQCRPW</sequence>
<comment type="caution">
    <text evidence="1">The sequence shown here is derived from an EMBL/GenBank/DDBJ whole genome shotgun (WGS) entry which is preliminary data.</text>
</comment>